<protein>
    <submittedName>
        <fullName evidence="7">Uncharacterized protein</fullName>
    </submittedName>
</protein>
<dbReference type="GO" id="GO:0005737">
    <property type="term" value="C:cytoplasm"/>
    <property type="evidence" value="ECO:0007669"/>
    <property type="project" value="UniProtKB-SubCell"/>
</dbReference>
<dbReference type="PANTHER" id="PTHR22706:SF1">
    <property type="entry name" value="ASSEMBLY FACTOR FOR SPINDLE MICROTUBULES"/>
    <property type="match status" value="1"/>
</dbReference>
<dbReference type="GeneID" id="20818584"/>
<proteinExistence type="predicted"/>
<comment type="subcellular location">
    <subcellularLocation>
        <location evidence="1">Cytoplasm</location>
    </subcellularLocation>
</comment>
<dbReference type="VEuPathDB" id="FungiDB:H257_16588"/>
<evidence type="ECO:0000256" key="2">
    <source>
        <dbReference type="ARBA" id="ARBA00022490"/>
    </source>
</evidence>
<evidence type="ECO:0000256" key="3">
    <source>
        <dbReference type="ARBA" id="ARBA00022737"/>
    </source>
</evidence>
<dbReference type="PANTHER" id="PTHR22706">
    <property type="entry name" value="ASSEMBLY FACTOR FOR SPINDLE MICROTUBULES"/>
    <property type="match status" value="1"/>
</dbReference>
<dbReference type="STRING" id="112090.W4FK28"/>
<dbReference type="PROSITE" id="PS50096">
    <property type="entry name" value="IQ"/>
    <property type="match status" value="10"/>
</dbReference>
<feature type="region of interest" description="Disordered" evidence="6">
    <location>
        <begin position="948"/>
        <end position="968"/>
    </location>
</feature>
<dbReference type="GO" id="GO:0000278">
    <property type="term" value="P:mitotic cell cycle"/>
    <property type="evidence" value="ECO:0007669"/>
    <property type="project" value="TreeGrafter"/>
</dbReference>
<evidence type="ECO:0000256" key="6">
    <source>
        <dbReference type="SAM" id="MobiDB-lite"/>
    </source>
</evidence>
<feature type="region of interest" description="Disordered" evidence="6">
    <location>
        <begin position="211"/>
        <end position="240"/>
    </location>
</feature>
<keyword evidence="2" id="KW-0963">Cytoplasm</keyword>
<name>W4FK28_APHAT</name>
<dbReference type="Gene3D" id="4.10.270.10">
    <property type="entry name" value="Myosin, subunit A"/>
    <property type="match status" value="1"/>
</dbReference>
<dbReference type="AlphaFoldDB" id="W4FK28"/>
<feature type="region of interest" description="Disordered" evidence="6">
    <location>
        <begin position="1055"/>
        <end position="1087"/>
    </location>
</feature>
<reference evidence="7" key="1">
    <citation type="submission" date="2013-12" db="EMBL/GenBank/DDBJ databases">
        <title>The Genome Sequence of Aphanomyces astaci APO3.</title>
        <authorList>
            <consortium name="The Broad Institute Genomics Platform"/>
            <person name="Russ C."/>
            <person name="Tyler B."/>
            <person name="van West P."/>
            <person name="Dieguez-Uribeondo J."/>
            <person name="Young S.K."/>
            <person name="Zeng Q."/>
            <person name="Gargeya S."/>
            <person name="Fitzgerald M."/>
            <person name="Abouelleil A."/>
            <person name="Alvarado L."/>
            <person name="Chapman S.B."/>
            <person name="Gainer-Dewar J."/>
            <person name="Goldberg J."/>
            <person name="Griggs A."/>
            <person name="Gujja S."/>
            <person name="Hansen M."/>
            <person name="Howarth C."/>
            <person name="Imamovic A."/>
            <person name="Ireland A."/>
            <person name="Larimer J."/>
            <person name="McCowan C."/>
            <person name="Murphy C."/>
            <person name="Pearson M."/>
            <person name="Poon T.W."/>
            <person name="Priest M."/>
            <person name="Roberts A."/>
            <person name="Saif S."/>
            <person name="Shea T."/>
            <person name="Sykes S."/>
            <person name="Wortman J."/>
            <person name="Nusbaum C."/>
            <person name="Birren B."/>
        </authorList>
    </citation>
    <scope>NUCLEOTIDE SEQUENCE [LARGE SCALE GENOMIC DNA]</scope>
    <source>
        <strain evidence="7">APO3</strain>
    </source>
</reference>
<feature type="compositionally biased region" description="Polar residues" evidence="6">
    <location>
        <begin position="11"/>
        <end position="27"/>
    </location>
</feature>
<feature type="region of interest" description="Disordered" evidence="6">
    <location>
        <begin position="1"/>
        <end position="33"/>
    </location>
</feature>
<gene>
    <name evidence="7" type="ORF">H257_16588</name>
</gene>
<dbReference type="GO" id="GO:0007051">
    <property type="term" value="P:spindle organization"/>
    <property type="evidence" value="ECO:0007669"/>
    <property type="project" value="TreeGrafter"/>
</dbReference>
<dbReference type="InterPro" id="IPR051185">
    <property type="entry name" value="ASPM"/>
</dbReference>
<evidence type="ECO:0000256" key="4">
    <source>
        <dbReference type="ARBA" id="ARBA00022860"/>
    </source>
</evidence>
<dbReference type="Gene3D" id="1.20.5.190">
    <property type="match status" value="4"/>
</dbReference>
<keyword evidence="4" id="KW-0112">Calmodulin-binding</keyword>
<dbReference type="Pfam" id="PF00612">
    <property type="entry name" value="IQ"/>
    <property type="match status" value="5"/>
</dbReference>
<dbReference type="GO" id="GO:0051295">
    <property type="term" value="P:establishment of meiotic spindle localization"/>
    <property type="evidence" value="ECO:0007669"/>
    <property type="project" value="TreeGrafter"/>
</dbReference>
<dbReference type="EMBL" id="KI913201">
    <property type="protein sequence ID" value="ETV67211.1"/>
    <property type="molecule type" value="Genomic_DNA"/>
</dbReference>
<keyword evidence="5" id="KW-0175">Coiled coil</keyword>
<sequence>MKPGSRRGTQRRSVSQNHASNTTPSAKDTSREDPMDVYAKRIEAALTASLLQPAFTRVENISCQLLQRRLLGSARYWFKSVKLDKTTSVASKKWLVCMYDIPWRKAVVDRAQTSTRSLFPDSPTTVDVFPNLKPVVIGTFETERAANLACDAAWKVRDQSNPVSVTNDPTDPLPPCWNCRLQITVVSDAFQRKPHAERLHMVLEVLLALAHPPPHTSGHPPPPPTEPETTVHHHQPPSSMKKFGTVGACVRRLPHLRHLACDVVLVLKTLHQFRPVHTTVDSLPLTERMGLSHGLDRALGVPATAKTTAKDVTRLVVTKHQPPPTSSKLPHFYHGLPIELKAMIAADQRAQRASATFDALSSHLEHNSEATMLQKFIKRKHECSTAAMMLQRVYRIHCVARTLRRLLASHRHALTIQRVYRGYVARVFVQELFVVMSLASTHIQAVFRSYTSRERTKSLRNRKTAGAVHMQRVFRGFQARKWVFWIRFHVASAIQIQRVARGLMGRQRAAMYRHAKYKRTVVVPAVKLIQRVYRGHVGRKQCQRLQHQHFVDKIQRPAAIQIERVARGYLGRLVAKQRRKQLVAALVIQDTFRKYKARRRWAFVCQVRFENRMASRIGAAGRGYLARQVYKREVRKIRVRTVVVPAARTIQRVYRGFVVRKHLEEFRDQVEAASVLQHFWRQKQKEAGERTVWRASIDRIKSHAALTVQCLVRSYFARLRVEAERAKQRGRHGQAAVVVQSAWRSYFNRKTIQSMRELMAIEVYARKFTALKDNLEMVQFDMADTMGDIAYMTKHRKKSLQQIHDLKQMRLDWELRVPVLDKELSNMTGQDIARGWQTAFETEKLVIHFSMLLSAEEIQSKKQQIREYDAEIATLDAEYEDLERDVDESLLQETSLIEDYRRLELHRASSQYLDHAKQSVRRQRLRWKVRTNRSNLVLREAAALARSKAPPPSTSLSYAGRMASRRESDERVRQHNAHTHATKMEALKGSSNLHVVAVADAVVAECRKIVNAGSLAMQLDRSDLRDDPAAAGMCTTCGHMQCMCHVLAASTASNAPSNAAPILNGSRKRTNNGPGIALGRRRRHHRQTDGVVVADDENSVQVYNPS</sequence>
<evidence type="ECO:0000256" key="5">
    <source>
        <dbReference type="SAM" id="Coils"/>
    </source>
</evidence>
<dbReference type="GO" id="GO:0000922">
    <property type="term" value="C:spindle pole"/>
    <property type="evidence" value="ECO:0007669"/>
    <property type="project" value="TreeGrafter"/>
</dbReference>
<dbReference type="GO" id="GO:0005516">
    <property type="term" value="F:calmodulin binding"/>
    <property type="evidence" value="ECO:0007669"/>
    <property type="project" value="UniProtKB-KW"/>
</dbReference>
<dbReference type="RefSeq" id="XP_009843378.1">
    <property type="nucleotide sequence ID" value="XM_009845076.1"/>
</dbReference>
<keyword evidence="3" id="KW-0677">Repeat</keyword>
<evidence type="ECO:0000256" key="1">
    <source>
        <dbReference type="ARBA" id="ARBA00004496"/>
    </source>
</evidence>
<organism evidence="7">
    <name type="scientific">Aphanomyces astaci</name>
    <name type="common">Crayfish plague agent</name>
    <dbReference type="NCBI Taxonomy" id="112090"/>
    <lineage>
        <taxon>Eukaryota</taxon>
        <taxon>Sar</taxon>
        <taxon>Stramenopiles</taxon>
        <taxon>Oomycota</taxon>
        <taxon>Saprolegniomycetes</taxon>
        <taxon>Saprolegniales</taxon>
        <taxon>Verrucalvaceae</taxon>
        <taxon>Aphanomyces</taxon>
    </lineage>
</organism>
<dbReference type="SMART" id="SM00015">
    <property type="entry name" value="IQ"/>
    <property type="match status" value="11"/>
</dbReference>
<feature type="coiled-coil region" evidence="5">
    <location>
        <begin position="858"/>
        <end position="892"/>
    </location>
</feature>
<dbReference type="OrthoDB" id="2148418at2759"/>
<feature type="compositionally biased region" description="Basic residues" evidence="6">
    <location>
        <begin position="1"/>
        <end position="10"/>
    </location>
</feature>
<evidence type="ECO:0000313" key="7">
    <source>
        <dbReference type="EMBL" id="ETV67211.1"/>
    </source>
</evidence>
<feature type="compositionally biased region" description="Pro residues" evidence="6">
    <location>
        <begin position="211"/>
        <end position="226"/>
    </location>
</feature>
<accession>W4FK28</accession>
<dbReference type="InterPro" id="IPR000048">
    <property type="entry name" value="IQ_motif_EF-hand-BS"/>
</dbReference>